<evidence type="ECO:0000313" key="2">
    <source>
        <dbReference type="Proteomes" id="UP000828390"/>
    </source>
</evidence>
<organism evidence="1 2">
    <name type="scientific">Dreissena polymorpha</name>
    <name type="common">Zebra mussel</name>
    <name type="synonym">Mytilus polymorpha</name>
    <dbReference type="NCBI Taxonomy" id="45954"/>
    <lineage>
        <taxon>Eukaryota</taxon>
        <taxon>Metazoa</taxon>
        <taxon>Spiralia</taxon>
        <taxon>Lophotrochozoa</taxon>
        <taxon>Mollusca</taxon>
        <taxon>Bivalvia</taxon>
        <taxon>Autobranchia</taxon>
        <taxon>Heteroconchia</taxon>
        <taxon>Euheterodonta</taxon>
        <taxon>Imparidentia</taxon>
        <taxon>Neoheterodontei</taxon>
        <taxon>Myida</taxon>
        <taxon>Dreissenoidea</taxon>
        <taxon>Dreissenidae</taxon>
        <taxon>Dreissena</taxon>
    </lineage>
</organism>
<gene>
    <name evidence="1" type="ORF">DPMN_141596</name>
</gene>
<evidence type="ECO:0000313" key="1">
    <source>
        <dbReference type="EMBL" id="KAH3813145.1"/>
    </source>
</evidence>
<sequence>MAELLIREPLNKVHEMLGAWFPEEKHSSIKVLFCITEIRDAPNITWYLDIRTPSEYSDDVDLTRNSRSSTEADVMTSMKQYGEQLSIPQVVTNANYTLDVINAMNRM</sequence>
<keyword evidence="2" id="KW-1185">Reference proteome</keyword>
<name>A0A9D4G9R8_DREPO</name>
<reference evidence="1" key="1">
    <citation type="journal article" date="2019" name="bioRxiv">
        <title>The Genome of the Zebra Mussel, Dreissena polymorpha: A Resource for Invasive Species Research.</title>
        <authorList>
            <person name="McCartney M.A."/>
            <person name="Auch B."/>
            <person name="Kono T."/>
            <person name="Mallez S."/>
            <person name="Zhang Y."/>
            <person name="Obille A."/>
            <person name="Becker A."/>
            <person name="Abrahante J.E."/>
            <person name="Garbe J."/>
            <person name="Badalamenti J.P."/>
            <person name="Herman A."/>
            <person name="Mangelson H."/>
            <person name="Liachko I."/>
            <person name="Sullivan S."/>
            <person name="Sone E.D."/>
            <person name="Koren S."/>
            <person name="Silverstein K.A.T."/>
            <person name="Beckman K.B."/>
            <person name="Gohl D.M."/>
        </authorList>
    </citation>
    <scope>NUCLEOTIDE SEQUENCE</scope>
    <source>
        <strain evidence="1">Duluth1</strain>
        <tissue evidence="1">Whole animal</tissue>
    </source>
</reference>
<comment type="caution">
    <text evidence="1">The sequence shown here is derived from an EMBL/GenBank/DDBJ whole genome shotgun (WGS) entry which is preliminary data.</text>
</comment>
<proteinExistence type="predicted"/>
<dbReference type="EMBL" id="JAIWYP010000006">
    <property type="protein sequence ID" value="KAH3813145.1"/>
    <property type="molecule type" value="Genomic_DNA"/>
</dbReference>
<reference evidence="1" key="2">
    <citation type="submission" date="2020-11" db="EMBL/GenBank/DDBJ databases">
        <authorList>
            <person name="McCartney M.A."/>
            <person name="Auch B."/>
            <person name="Kono T."/>
            <person name="Mallez S."/>
            <person name="Becker A."/>
            <person name="Gohl D.M."/>
            <person name="Silverstein K.A.T."/>
            <person name="Koren S."/>
            <person name="Bechman K.B."/>
            <person name="Herman A."/>
            <person name="Abrahante J.E."/>
            <person name="Garbe J."/>
        </authorList>
    </citation>
    <scope>NUCLEOTIDE SEQUENCE</scope>
    <source>
        <strain evidence="1">Duluth1</strain>
        <tissue evidence="1">Whole animal</tissue>
    </source>
</reference>
<accession>A0A9D4G9R8</accession>
<dbReference type="AlphaFoldDB" id="A0A9D4G9R8"/>
<dbReference type="Proteomes" id="UP000828390">
    <property type="component" value="Unassembled WGS sequence"/>
</dbReference>
<protein>
    <submittedName>
        <fullName evidence="1">Uncharacterized protein</fullName>
    </submittedName>
</protein>